<dbReference type="EMBL" id="QDKP01000034">
    <property type="protein sequence ID" value="PVM82847.1"/>
    <property type="molecule type" value="Genomic_DNA"/>
</dbReference>
<dbReference type="Proteomes" id="UP000244913">
    <property type="component" value="Unassembled WGS sequence"/>
</dbReference>
<organism evidence="1 2">
    <name type="scientific">Caulobacter radicis</name>
    <dbReference type="NCBI Taxonomy" id="2172650"/>
    <lineage>
        <taxon>Bacteria</taxon>
        <taxon>Pseudomonadati</taxon>
        <taxon>Pseudomonadota</taxon>
        <taxon>Alphaproteobacteria</taxon>
        <taxon>Caulobacterales</taxon>
        <taxon>Caulobacteraceae</taxon>
        <taxon>Caulobacter</taxon>
    </lineage>
</organism>
<comment type="caution">
    <text evidence="1">The sequence shown here is derived from an EMBL/GenBank/DDBJ whole genome shotgun (WGS) entry which is preliminary data.</text>
</comment>
<proteinExistence type="predicted"/>
<dbReference type="AlphaFoldDB" id="A0A2T9JGN6"/>
<accession>A0A2T9JGN6</accession>
<keyword evidence="2" id="KW-1185">Reference proteome</keyword>
<gene>
    <name evidence="1" type="ORF">DDF65_10985</name>
</gene>
<sequence>MRKLVAELAQAAPEDVLGVLDQLPPAHRDEVSALLAAYDGAPVQAVRPQIVEPAASAGLSPWLAARARSVGGDLAFSMTPTATAALRECVPTPGVQPLARASAPTPGRANGIDTLLARLRGRR</sequence>
<name>A0A2T9JGN6_9CAUL</name>
<evidence type="ECO:0000313" key="2">
    <source>
        <dbReference type="Proteomes" id="UP000244913"/>
    </source>
</evidence>
<evidence type="ECO:0000313" key="1">
    <source>
        <dbReference type="EMBL" id="PVM82847.1"/>
    </source>
</evidence>
<reference evidence="1 2" key="1">
    <citation type="submission" date="2018-04" db="EMBL/GenBank/DDBJ databases">
        <title>The genome sequence of Caulobacter sp. 736.</title>
        <authorList>
            <person name="Gao J."/>
            <person name="Sun J."/>
        </authorList>
    </citation>
    <scope>NUCLEOTIDE SEQUENCE [LARGE SCALE GENOMIC DNA]</scope>
    <source>
        <strain evidence="1 2">736</strain>
    </source>
</reference>
<protein>
    <submittedName>
        <fullName evidence="1">Uncharacterized protein</fullName>
    </submittedName>
</protein>